<protein>
    <submittedName>
        <fullName evidence="1">Uncharacterized protein</fullName>
    </submittedName>
</protein>
<dbReference type="EMBL" id="ASHM01001181">
    <property type="protein sequence ID" value="PNY06191.1"/>
    <property type="molecule type" value="Genomic_DNA"/>
</dbReference>
<dbReference type="AlphaFoldDB" id="A0A2K3NT34"/>
<accession>A0A2K3NT34</accession>
<evidence type="ECO:0000313" key="2">
    <source>
        <dbReference type="Proteomes" id="UP000236291"/>
    </source>
</evidence>
<organism evidence="1 2">
    <name type="scientific">Trifolium pratense</name>
    <name type="common">Red clover</name>
    <dbReference type="NCBI Taxonomy" id="57577"/>
    <lineage>
        <taxon>Eukaryota</taxon>
        <taxon>Viridiplantae</taxon>
        <taxon>Streptophyta</taxon>
        <taxon>Embryophyta</taxon>
        <taxon>Tracheophyta</taxon>
        <taxon>Spermatophyta</taxon>
        <taxon>Magnoliopsida</taxon>
        <taxon>eudicotyledons</taxon>
        <taxon>Gunneridae</taxon>
        <taxon>Pentapetalae</taxon>
        <taxon>rosids</taxon>
        <taxon>fabids</taxon>
        <taxon>Fabales</taxon>
        <taxon>Fabaceae</taxon>
        <taxon>Papilionoideae</taxon>
        <taxon>50 kb inversion clade</taxon>
        <taxon>NPAAA clade</taxon>
        <taxon>Hologalegina</taxon>
        <taxon>IRL clade</taxon>
        <taxon>Trifolieae</taxon>
        <taxon>Trifolium</taxon>
    </lineage>
</organism>
<reference evidence="1 2" key="2">
    <citation type="journal article" date="2017" name="Front. Plant Sci.">
        <title>Gene Classification and Mining of Molecular Markers Useful in Red Clover (Trifolium pratense) Breeding.</title>
        <authorList>
            <person name="Istvanek J."/>
            <person name="Dluhosova J."/>
            <person name="Dluhos P."/>
            <person name="Patkova L."/>
            <person name="Nedelnik J."/>
            <person name="Repkova J."/>
        </authorList>
    </citation>
    <scope>NUCLEOTIDE SEQUENCE [LARGE SCALE GENOMIC DNA]</scope>
    <source>
        <strain evidence="2">cv. Tatra</strain>
        <tissue evidence="1">Young leaves</tissue>
    </source>
</reference>
<comment type="caution">
    <text evidence="1">The sequence shown here is derived from an EMBL/GenBank/DDBJ whole genome shotgun (WGS) entry which is preliminary data.</text>
</comment>
<evidence type="ECO:0000313" key="1">
    <source>
        <dbReference type="EMBL" id="PNY06191.1"/>
    </source>
</evidence>
<gene>
    <name evidence="1" type="ORF">L195_g002654</name>
</gene>
<name>A0A2K3NT34_TRIPR</name>
<sequence>MKVWAIWSLVVPPQQLELPNSSSHGVGNGFISLEMHQRSEWAGNNIDHYLAAAIKMGLETYQDLHWKIIGIRFQTLLKGKPEPEALTRDILS</sequence>
<proteinExistence type="predicted"/>
<reference evidence="1 2" key="1">
    <citation type="journal article" date="2014" name="Am. J. Bot.">
        <title>Genome assembly and annotation for red clover (Trifolium pratense; Fabaceae).</title>
        <authorList>
            <person name="Istvanek J."/>
            <person name="Jaros M."/>
            <person name="Krenek A."/>
            <person name="Repkova J."/>
        </authorList>
    </citation>
    <scope>NUCLEOTIDE SEQUENCE [LARGE SCALE GENOMIC DNA]</scope>
    <source>
        <strain evidence="2">cv. Tatra</strain>
        <tissue evidence="1">Young leaves</tissue>
    </source>
</reference>
<dbReference type="Proteomes" id="UP000236291">
    <property type="component" value="Unassembled WGS sequence"/>
</dbReference>